<dbReference type="AlphaFoldDB" id="A0A512DJS6"/>
<sequence length="53" mass="6207">MDETTSLNISPYLLRPIRKLEDVLAKREEDQLRKIRPPMTANNRFVLILGGKR</sequence>
<comment type="caution">
    <text evidence="1">The sequence shown here is derived from an EMBL/GenBank/DDBJ whole genome shotgun (WGS) entry which is preliminary data.</text>
</comment>
<dbReference type="Proteomes" id="UP000321523">
    <property type="component" value="Unassembled WGS sequence"/>
</dbReference>
<evidence type="ECO:0000313" key="1">
    <source>
        <dbReference type="EMBL" id="GEO36722.1"/>
    </source>
</evidence>
<name>A0A512DJS6_9PROT</name>
<dbReference type="EMBL" id="BJYZ01000003">
    <property type="protein sequence ID" value="GEO36722.1"/>
    <property type="molecule type" value="Genomic_DNA"/>
</dbReference>
<proteinExistence type="predicted"/>
<organism evidence="1 2">
    <name type="scientific">Skermanella aerolata</name>
    <dbReference type="NCBI Taxonomy" id="393310"/>
    <lineage>
        <taxon>Bacteria</taxon>
        <taxon>Pseudomonadati</taxon>
        <taxon>Pseudomonadota</taxon>
        <taxon>Alphaproteobacteria</taxon>
        <taxon>Rhodospirillales</taxon>
        <taxon>Azospirillaceae</taxon>
        <taxon>Skermanella</taxon>
    </lineage>
</organism>
<protein>
    <submittedName>
        <fullName evidence="1">Uncharacterized protein</fullName>
    </submittedName>
</protein>
<evidence type="ECO:0000313" key="2">
    <source>
        <dbReference type="Proteomes" id="UP000321523"/>
    </source>
</evidence>
<dbReference type="RefSeq" id="WP_157599319.1">
    <property type="nucleotide sequence ID" value="NZ_BJYZ01000003.1"/>
</dbReference>
<keyword evidence="2" id="KW-1185">Reference proteome</keyword>
<accession>A0A512DJS6</accession>
<reference evidence="1 2" key="1">
    <citation type="submission" date="2019-07" db="EMBL/GenBank/DDBJ databases">
        <title>Whole genome shotgun sequence of Skermanella aerolata NBRC 106429.</title>
        <authorList>
            <person name="Hosoyama A."/>
            <person name="Uohara A."/>
            <person name="Ohji S."/>
            <person name="Ichikawa N."/>
        </authorList>
    </citation>
    <scope>NUCLEOTIDE SEQUENCE [LARGE SCALE GENOMIC DNA]</scope>
    <source>
        <strain evidence="1 2">NBRC 106429</strain>
    </source>
</reference>
<gene>
    <name evidence="1" type="ORF">SAE02_08700</name>
</gene>